<dbReference type="CDD" id="cd02440">
    <property type="entry name" value="AdoMet_MTases"/>
    <property type="match status" value="1"/>
</dbReference>
<evidence type="ECO:0000256" key="3">
    <source>
        <dbReference type="ARBA" id="ARBA00022679"/>
    </source>
</evidence>
<dbReference type="InterPro" id="IPR029063">
    <property type="entry name" value="SAM-dependent_MTases_sf"/>
</dbReference>
<accession>A0AAD9IL76</accession>
<dbReference type="GO" id="GO:0032259">
    <property type="term" value="P:methylation"/>
    <property type="evidence" value="ECO:0007669"/>
    <property type="project" value="UniProtKB-KW"/>
</dbReference>
<name>A0AAD9IL76_PROWI</name>
<keyword evidence="2" id="KW-0489">Methyltransferase</keyword>
<dbReference type="GO" id="GO:0008757">
    <property type="term" value="F:S-adenosylmethionine-dependent methyltransferase activity"/>
    <property type="evidence" value="ECO:0007669"/>
    <property type="project" value="UniProtKB-ARBA"/>
</dbReference>
<dbReference type="EMBL" id="JASFZW010000002">
    <property type="protein sequence ID" value="KAK2079603.1"/>
    <property type="molecule type" value="Genomic_DNA"/>
</dbReference>
<keyword evidence="3" id="KW-0808">Transferase</keyword>
<comment type="similarity">
    <text evidence="1">Belongs to the methyltransferase superfamily. METL family.</text>
</comment>
<dbReference type="PANTHER" id="PTHR22809:SF14">
    <property type="entry name" value="TRNA N(3)-METHYLCYTIDINE METHYLTRANSFERASE"/>
    <property type="match status" value="1"/>
</dbReference>
<evidence type="ECO:0008006" key="6">
    <source>
        <dbReference type="Google" id="ProtNLM"/>
    </source>
</evidence>
<dbReference type="InterPro" id="IPR026113">
    <property type="entry name" value="METTL2/6/8-like"/>
</dbReference>
<dbReference type="PANTHER" id="PTHR22809">
    <property type="entry name" value="METHYLTRANSFERASE-RELATED"/>
    <property type="match status" value="1"/>
</dbReference>
<dbReference type="Gene3D" id="3.40.50.150">
    <property type="entry name" value="Vaccinia Virus protein VP39"/>
    <property type="match status" value="1"/>
</dbReference>
<evidence type="ECO:0000256" key="1">
    <source>
        <dbReference type="ARBA" id="ARBA00009725"/>
    </source>
</evidence>
<evidence type="ECO:0000313" key="5">
    <source>
        <dbReference type="Proteomes" id="UP001255856"/>
    </source>
</evidence>
<evidence type="ECO:0000313" key="4">
    <source>
        <dbReference type="EMBL" id="KAK2079603.1"/>
    </source>
</evidence>
<comment type="caution">
    <text evidence="4">The sequence shown here is derived from an EMBL/GenBank/DDBJ whole genome shotgun (WGS) entry which is preliminary data.</text>
</comment>
<dbReference type="GO" id="GO:0008173">
    <property type="term" value="F:RNA methyltransferase activity"/>
    <property type="evidence" value="ECO:0007669"/>
    <property type="project" value="UniProtKB-ARBA"/>
</dbReference>
<reference evidence="4" key="1">
    <citation type="submission" date="2021-01" db="EMBL/GenBank/DDBJ databases">
        <authorList>
            <person name="Eckstrom K.M.E."/>
        </authorList>
    </citation>
    <scope>NUCLEOTIDE SEQUENCE</scope>
    <source>
        <strain evidence="4">UVCC 0001</strain>
    </source>
</reference>
<sequence length="249" mass="26336">MPPSTSPWEQFHATHATARFFKPRRYLLHAFTVLADPGIKVLELGCGAGASLLPILKANPTSSAVGLDVSRSALGLLHAAAAAAEASDRISTAVHDLESPQGAQLPALAAPSASTFDAVLLIFTLSALSNQGVSNALRAARDALRPGGRLLVRDYATCDMAHLRFMRAAGKGGDAFHRGDGTLARFFSLQQLLSAAARLGFRAAEARYACTRLRRFGKPDEKRVFVHLVLEKGAECVPGSEPVQGVPVS</sequence>
<protein>
    <recommendedName>
        <fullName evidence="6">Methyltransferase domain-containing protein</fullName>
    </recommendedName>
</protein>
<proteinExistence type="inferred from homology"/>
<dbReference type="Pfam" id="PF13489">
    <property type="entry name" value="Methyltransf_23"/>
    <property type="match status" value="1"/>
</dbReference>
<dbReference type="SUPFAM" id="SSF53335">
    <property type="entry name" value="S-adenosyl-L-methionine-dependent methyltransferases"/>
    <property type="match status" value="1"/>
</dbReference>
<organism evidence="4 5">
    <name type="scientific">Prototheca wickerhamii</name>
    <dbReference type="NCBI Taxonomy" id="3111"/>
    <lineage>
        <taxon>Eukaryota</taxon>
        <taxon>Viridiplantae</taxon>
        <taxon>Chlorophyta</taxon>
        <taxon>core chlorophytes</taxon>
        <taxon>Trebouxiophyceae</taxon>
        <taxon>Chlorellales</taxon>
        <taxon>Chlorellaceae</taxon>
        <taxon>Prototheca</taxon>
    </lineage>
</organism>
<dbReference type="Proteomes" id="UP001255856">
    <property type="component" value="Unassembled WGS sequence"/>
</dbReference>
<evidence type="ECO:0000256" key="2">
    <source>
        <dbReference type="ARBA" id="ARBA00022603"/>
    </source>
</evidence>
<dbReference type="AlphaFoldDB" id="A0AAD9IL76"/>
<gene>
    <name evidence="4" type="ORF">QBZ16_001998</name>
</gene>
<keyword evidence="5" id="KW-1185">Reference proteome</keyword>